<dbReference type="Gene3D" id="2.40.50.140">
    <property type="entry name" value="Nucleic acid-binding proteins"/>
    <property type="match status" value="1"/>
</dbReference>
<dbReference type="GO" id="GO:0015423">
    <property type="term" value="F:ABC-type maltose transporter activity"/>
    <property type="evidence" value="ECO:0007669"/>
    <property type="project" value="TreeGrafter"/>
</dbReference>
<dbReference type="RefSeq" id="WP_124151216.1">
    <property type="nucleotide sequence ID" value="NZ_RQIS01000007.1"/>
</dbReference>
<dbReference type="PANTHER" id="PTHR43875:SF3">
    <property type="entry name" value="MALTOSE_MALTODEXTRIN IMPORT ATP-BINDING PROTEIN MALK"/>
    <property type="match status" value="1"/>
</dbReference>
<dbReference type="GO" id="GO:0055052">
    <property type="term" value="C:ATP-binding cassette (ABC) transporter complex, substrate-binding subunit-containing"/>
    <property type="evidence" value="ECO:0007669"/>
    <property type="project" value="TreeGrafter"/>
</dbReference>
<dbReference type="AlphaFoldDB" id="A0A3N6MRZ8"/>
<sequence length="374" mass="40329">MGELVLRNVEKTYGEGPRVIHGIDLHVPDGQFTAFVGPSGCGKSTMLRMIAGLESTSGGDILIDGVRVNDLQPRDRGISMVFQNYALYPHMTVAENMGFSLKLSGTGKAEIKQAVGRAAEILQITHLLDRKPKALSGGQRQRVAIGRAIVRKPRIFLFDEPLSNLDASLRVQTRIELAKLHRELGTTMIYVTHDQVEAMTLGQKIVVFNKGGIEQIGAPLDLYAKPANLFVGGFLGSPKMNLLPARLVSQSDTQTVIELAECRKFISLWGRAEGSIGTELTLGVRPEHIAITQPGQGLGATVDLIEHLGDVSILHARLPDSTRTVAVRVDGRAPNLEVGQQIGLSLTIPAVTLFDSEGKAIAFAHEEQQAVAVG</sequence>
<dbReference type="InterPro" id="IPR015855">
    <property type="entry name" value="ABC_transpr_MalK-like"/>
</dbReference>
<name>A0A3N6MRZ8_9BURK</name>
<dbReference type="CDD" id="cd03301">
    <property type="entry name" value="ABC_MalK_N"/>
    <property type="match status" value="1"/>
</dbReference>
<evidence type="ECO:0000256" key="2">
    <source>
        <dbReference type="ARBA" id="ARBA00022475"/>
    </source>
</evidence>
<evidence type="ECO:0000256" key="5">
    <source>
        <dbReference type="ARBA" id="ARBA00022840"/>
    </source>
</evidence>
<dbReference type="InterPro" id="IPR027417">
    <property type="entry name" value="P-loop_NTPase"/>
</dbReference>
<dbReference type="EMBL" id="RQIS01000007">
    <property type="protein sequence ID" value="RQH06538.1"/>
    <property type="molecule type" value="Genomic_DNA"/>
</dbReference>
<dbReference type="InterPro" id="IPR003593">
    <property type="entry name" value="AAA+_ATPase"/>
</dbReference>
<protein>
    <submittedName>
        <fullName evidence="7">sn-glycerol-3-phosphate ABC transporter ATP-binding protein UgpC</fullName>
    </submittedName>
</protein>
<dbReference type="InterPro" id="IPR013611">
    <property type="entry name" value="Transp-assoc_OB_typ2"/>
</dbReference>
<keyword evidence="3" id="KW-0472">Membrane</keyword>
<dbReference type="SMART" id="SM00382">
    <property type="entry name" value="AAA"/>
    <property type="match status" value="1"/>
</dbReference>
<dbReference type="SUPFAM" id="SSF52540">
    <property type="entry name" value="P-loop containing nucleoside triphosphate hydrolases"/>
    <property type="match status" value="1"/>
</dbReference>
<dbReference type="FunFam" id="3.40.50.300:FF:000042">
    <property type="entry name" value="Maltose/maltodextrin ABC transporter, ATP-binding protein"/>
    <property type="match status" value="1"/>
</dbReference>
<dbReference type="InterPro" id="IPR047641">
    <property type="entry name" value="ABC_transpr_MalK/UgpC-like"/>
</dbReference>
<dbReference type="InterPro" id="IPR017871">
    <property type="entry name" value="ABC_transporter-like_CS"/>
</dbReference>
<feature type="domain" description="ABC transporter" evidence="6">
    <location>
        <begin position="4"/>
        <end position="235"/>
    </location>
</feature>
<dbReference type="InterPro" id="IPR012340">
    <property type="entry name" value="NA-bd_OB-fold"/>
</dbReference>
<evidence type="ECO:0000313" key="8">
    <source>
        <dbReference type="Proteomes" id="UP000272778"/>
    </source>
</evidence>
<dbReference type="GO" id="GO:1990060">
    <property type="term" value="C:maltose transport complex"/>
    <property type="evidence" value="ECO:0007669"/>
    <property type="project" value="TreeGrafter"/>
</dbReference>
<dbReference type="InterPro" id="IPR003439">
    <property type="entry name" value="ABC_transporter-like_ATP-bd"/>
</dbReference>
<evidence type="ECO:0000256" key="4">
    <source>
        <dbReference type="ARBA" id="ARBA00022741"/>
    </source>
</evidence>
<dbReference type="Pfam" id="PF00005">
    <property type="entry name" value="ABC_tran"/>
    <property type="match status" value="1"/>
</dbReference>
<dbReference type="Pfam" id="PF08402">
    <property type="entry name" value="TOBE_2"/>
    <property type="match status" value="1"/>
</dbReference>
<accession>A0A3N6MRZ8</accession>
<keyword evidence="2" id="KW-1003">Cell membrane</keyword>
<keyword evidence="4" id="KW-0547">Nucleotide-binding</keyword>
<evidence type="ECO:0000256" key="1">
    <source>
        <dbReference type="ARBA" id="ARBA00022448"/>
    </source>
</evidence>
<dbReference type="Proteomes" id="UP000272778">
    <property type="component" value="Unassembled WGS sequence"/>
</dbReference>
<dbReference type="PROSITE" id="PS50893">
    <property type="entry name" value="ABC_TRANSPORTER_2"/>
    <property type="match status" value="1"/>
</dbReference>
<reference evidence="7 8" key="1">
    <citation type="submission" date="2018-11" db="EMBL/GenBank/DDBJ databases">
        <title>Paraburkholderia sp. DHOA04, isolated from soil.</title>
        <authorList>
            <person name="Gao Z.-H."/>
            <person name="Qiu L.-H."/>
            <person name="Fu J.-C."/>
        </authorList>
    </citation>
    <scope>NUCLEOTIDE SEQUENCE [LARGE SCALE GENOMIC DNA]</scope>
    <source>
        <strain evidence="7 8">DHOA04</strain>
    </source>
</reference>
<keyword evidence="8" id="KW-1185">Reference proteome</keyword>
<dbReference type="PROSITE" id="PS00211">
    <property type="entry name" value="ABC_TRANSPORTER_1"/>
    <property type="match status" value="1"/>
</dbReference>
<dbReference type="GO" id="GO:0016887">
    <property type="term" value="F:ATP hydrolysis activity"/>
    <property type="evidence" value="ECO:0007669"/>
    <property type="project" value="InterPro"/>
</dbReference>
<evidence type="ECO:0000256" key="3">
    <source>
        <dbReference type="ARBA" id="ARBA00022519"/>
    </source>
</evidence>
<dbReference type="Gene3D" id="3.40.50.300">
    <property type="entry name" value="P-loop containing nucleotide triphosphate hydrolases"/>
    <property type="match status" value="1"/>
</dbReference>
<organism evidence="7 8">
    <name type="scientific">Paraburkholderia dinghuensis</name>
    <dbReference type="NCBI Taxonomy" id="2305225"/>
    <lineage>
        <taxon>Bacteria</taxon>
        <taxon>Pseudomonadati</taxon>
        <taxon>Pseudomonadota</taxon>
        <taxon>Betaproteobacteria</taxon>
        <taxon>Burkholderiales</taxon>
        <taxon>Burkholderiaceae</taxon>
        <taxon>Paraburkholderia</taxon>
    </lineage>
</organism>
<dbReference type="NCBIfam" id="NF008653">
    <property type="entry name" value="PRK11650.1"/>
    <property type="match status" value="1"/>
</dbReference>
<keyword evidence="3" id="KW-0997">Cell inner membrane</keyword>
<dbReference type="SUPFAM" id="SSF50331">
    <property type="entry name" value="MOP-like"/>
    <property type="match status" value="1"/>
</dbReference>
<evidence type="ECO:0000259" key="6">
    <source>
        <dbReference type="PROSITE" id="PS50893"/>
    </source>
</evidence>
<evidence type="ECO:0000313" key="7">
    <source>
        <dbReference type="EMBL" id="RQH06538.1"/>
    </source>
</evidence>
<dbReference type="GO" id="GO:0005524">
    <property type="term" value="F:ATP binding"/>
    <property type="evidence" value="ECO:0007669"/>
    <property type="project" value="UniProtKB-KW"/>
</dbReference>
<dbReference type="InterPro" id="IPR008995">
    <property type="entry name" value="Mo/tungstate-bd_C_term_dom"/>
</dbReference>
<comment type="caution">
    <text evidence="7">The sequence shown here is derived from an EMBL/GenBank/DDBJ whole genome shotgun (WGS) entry which is preliminary data.</text>
</comment>
<proteinExistence type="predicted"/>
<dbReference type="OrthoDB" id="5298774at2"/>
<dbReference type="Gene3D" id="2.40.50.100">
    <property type="match status" value="1"/>
</dbReference>
<keyword evidence="1" id="KW-0813">Transport</keyword>
<dbReference type="PANTHER" id="PTHR43875">
    <property type="entry name" value="MALTODEXTRIN IMPORT ATP-BINDING PROTEIN MSMX"/>
    <property type="match status" value="1"/>
</dbReference>
<keyword evidence="5 7" id="KW-0067">ATP-binding</keyword>
<gene>
    <name evidence="7" type="primary">ugpC</name>
    <name evidence="7" type="ORF">D1Y85_11700</name>
</gene>